<keyword evidence="8" id="KW-0694">RNA-binding</keyword>
<dbReference type="InterPro" id="IPR003593">
    <property type="entry name" value="AAA+_ATPase"/>
</dbReference>
<dbReference type="SUPFAM" id="SSF52540">
    <property type="entry name" value="P-loop containing nucleoside triphosphate hydrolases"/>
    <property type="match status" value="1"/>
</dbReference>
<dbReference type="InterPro" id="IPR050352">
    <property type="entry name" value="ABCG_transporters"/>
</dbReference>
<comment type="caution">
    <text evidence="12">The sequence shown here is derived from an EMBL/GenBank/DDBJ whole genome shotgun (WGS) entry which is preliminary data.</text>
</comment>
<evidence type="ECO:0000256" key="9">
    <source>
        <dbReference type="SAM" id="Phobius"/>
    </source>
</evidence>
<dbReference type="PROSITE" id="PS50102">
    <property type="entry name" value="RRM"/>
    <property type="match status" value="1"/>
</dbReference>
<evidence type="ECO:0000256" key="5">
    <source>
        <dbReference type="ARBA" id="ARBA00022840"/>
    </source>
</evidence>
<dbReference type="InterPro" id="IPR003439">
    <property type="entry name" value="ABC_transporter-like_ATP-bd"/>
</dbReference>
<dbReference type="EMBL" id="JABTTQ020000343">
    <property type="protein sequence ID" value="KAK6140324.1"/>
    <property type="molecule type" value="Genomic_DNA"/>
</dbReference>
<dbReference type="InterPro" id="IPR013525">
    <property type="entry name" value="ABC2_TM"/>
</dbReference>
<keyword evidence="5" id="KW-0067">ATP-binding</keyword>
<dbReference type="Gene3D" id="3.40.50.300">
    <property type="entry name" value="P-loop containing nucleotide triphosphate hydrolases"/>
    <property type="match status" value="1"/>
</dbReference>
<evidence type="ECO:0000259" key="11">
    <source>
        <dbReference type="PROSITE" id="PS50893"/>
    </source>
</evidence>
<keyword evidence="13" id="KW-1185">Reference proteome</keyword>
<evidence type="ECO:0000256" key="8">
    <source>
        <dbReference type="PROSITE-ProRule" id="PRU00176"/>
    </source>
</evidence>
<dbReference type="Pfam" id="PF01061">
    <property type="entry name" value="ABC2_membrane"/>
    <property type="match status" value="1"/>
</dbReference>
<keyword evidence="6 9" id="KW-1133">Transmembrane helix</keyword>
<dbReference type="InterPro" id="IPR000504">
    <property type="entry name" value="RRM_dom"/>
</dbReference>
<name>A0ABR0W1W7_REHGL</name>
<dbReference type="InterPro" id="IPR043926">
    <property type="entry name" value="ABCG_dom"/>
</dbReference>
<dbReference type="InterPro" id="IPR027417">
    <property type="entry name" value="P-loop_NTPase"/>
</dbReference>
<dbReference type="Pfam" id="PF00005">
    <property type="entry name" value="ABC_tran"/>
    <property type="match status" value="1"/>
</dbReference>
<evidence type="ECO:0008006" key="14">
    <source>
        <dbReference type="Google" id="ProtNLM"/>
    </source>
</evidence>
<dbReference type="Proteomes" id="UP001318860">
    <property type="component" value="Unassembled WGS sequence"/>
</dbReference>
<evidence type="ECO:0000256" key="7">
    <source>
        <dbReference type="ARBA" id="ARBA00023136"/>
    </source>
</evidence>
<evidence type="ECO:0000256" key="2">
    <source>
        <dbReference type="ARBA" id="ARBA00022448"/>
    </source>
</evidence>
<dbReference type="InterPro" id="IPR035979">
    <property type="entry name" value="RBD_domain_sf"/>
</dbReference>
<evidence type="ECO:0000313" key="13">
    <source>
        <dbReference type="Proteomes" id="UP001318860"/>
    </source>
</evidence>
<evidence type="ECO:0000256" key="1">
    <source>
        <dbReference type="ARBA" id="ARBA00004141"/>
    </source>
</evidence>
<evidence type="ECO:0000256" key="3">
    <source>
        <dbReference type="ARBA" id="ARBA00022692"/>
    </source>
</evidence>
<dbReference type="SMART" id="SM00382">
    <property type="entry name" value="AAA"/>
    <property type="match status" value="1"/>
</dbReference>
<comment type="subcellular location">
    <subcellularLocation>
        <location evidence="1">Membrane</location>
        <topology evidence="1">Multi-pass membrane protein</topology>
    </subcellularLocation>
</comment>
<protein>
    <recommendedName>
        <fullName evidence="14">ABC transporter domain-containing protein</fullName>
    </recommendedName>
</protein>
<keyword evidence="2" id="KW-0813">Transport</keyword>
<sequence length="777" mass="87062">MASDLPFLGPRQSMDLQEFSRKPKRSSSRTLGELLQYVGDHASEPDSHRVIGVHDHDQHVTSMPFVLSFHNLTYSVKNRRKIVPSCFSRNNHDSNPGGLMENNKSRMKVLLNGISGEAREGEIMAVLGASGSGKSTLIDALADRIARESLKGTITLNGDVLESKLLKVISAYVMQDDLLFPMLTVEETLMFSAEFRLPRTMSKSRKKARVQALIDQLGLRSAAKTVIGDEGHRGVSGGERRRVSIGTDIIHDPIVLFLDEPTSGLDSTSAYMVVKVLQRIAQSGSIVIMSIHQPSYRILSLLDRLIILSRGQTVFSGSPRHLPQFFAEFGNPIPANEDKTEFALDYIRELESTPQGTNNLADFNKKWQKKKNPSFRNPNGPRLSLKDAISASISMGKLVSGATNMDSNMVSVPKYANPFWKEMIVIANRSITNSRRAPELFGARFGAVLVTGHPCFPHGKIHFHERNGLQRVPAFVLRPLPRNNLRPVPSNPVDSICRHYLLGRRPIRVHILFRVHLGLVKGQESSFVTFLSGIIFNLMMAYTVVVAILAYFVLFTGFFITRDRIPSYWLWFHYLSLVKYPYQEMSYIHDLFHRSLLLMLKLDPAAQECLVMKIGMAPLLASMLVTYLQGPVPDLEHIFSRYGRTKFHALQYVSSYDGLTVSGNHFRRVRDVDMKRDYAFVEFSDPRDADDARYNLDGRDVDGRRIIVEFAKECLVDLEGFESMWAEVLLQGLGAASIVALMAIGPEIAKLETGKISVIAVGKEVTLKGTARTVLRN</sequence>
<dbReference type="Pfam" id="PF19055">
    <property type="entry name" value="ABC2_membrane_7"/>
    <property type="match status" value="1"/>
</dbReference>
<evidence type="ECO:0000259" key="10">
    <source>
        <dbReference type="PROSITE" id="PS50102"/>
    </source>
</evidence>
<keyword evidence="7 9" id="KW-0472">Membrane</keyword>
<dbReference type="SUPFAM" id="SSF54928">
    <property type="entry name" value="RNA-binding domain, RBD"/>
    <property type="match status" value="1"/>
</dbReference>
<dbReference type="PANTHER" id="PTHR48041:SF109">
    <property type="entry name" value="ABC TRANSPORTER G FAMILY MEMBER 20"/>
    <property type="match status" value="1"/>
</dbReference>
<keyword evidence="3 9" id="KW-0812">Transmembrane</keyword>
<dbReference type="InterPro" id="IPR012677">
    <property type="entry name" value="Nucleotide-bd_a/b_plait_sf"/>
</dbReference>
<feature type="domain" description="ABC transporter" evidence="11">
    <location>
        <begin position="67"/>
        <end position="335"/>
    </location>
</feature>
<keyword evidence="4" id="KW-0547">Nucleotide-binding</keyword>
<dbReference type="Gene3D" id="3.30.70.330">
    <property type="match status" value="1"/>
</dbReference>
<feature type="transmembrane region" description="Helical" evidence="9">
    <location>
        <begin position="534"/>
        <end position="560"/>
    </location>
</feature>
<dbReference type="PANTHER" id="PTHR48041">
    <property type="entry name" value="ABC TRANSPORTER G FAMILY MEMBER 28"/>
    <property type="match status" value="1"/>
</dbReference>
<evidence type="ECO:0000256" key="6">
    <source>
        <dbReference type="ARBA" id="ARBA00022989"/>
    </source>
</evidence>
<dbReference type="PROSITE" id="PS50893">
    <property type="entry name" value="ABC_TRANSPORTER_2"/>
    <property type="match status" value="1"/>
</dbReference>
<proteinExistence type="predicted"/>
<evidence type="ECO:0000256" key="4">
    <source>
        <dbReference type="ARBA" id="ARBA00022741"/>
    </source>
</evidence>
<organism evidence="12 13">
    <name type="scientific">Rehmannia glutinosa</name>
    <name type="common">Chinese foxglove</name>
    <dbReference type="NCBI Taxonomy" id="99300"/>
    <lineage>
        <taxon>Eukaryota</taxon>
        <taxon>Viridiplantae</taxon>
        <taxon>Streptophyta</taxon>
        <taxon>Embryophyta</taxon>
        <taxon>Tracheophyta</taxon>
        <taxon>Spermatophyta</taxon>
        <taxon>Magnoliopsida</taxon>
        <taxon>eudicotyledons</taxon>
        <taxon>Gunneridae</taxon>
        <taxon>Pentapetalae</taxon>
        <taxon>asterids</taxon>
        <taxon>lamiids</taxon>
        <taxon>Lamiales</taxon>
        <taxon>Orobanchaceae</taxon>
        <taxon>Rehmannieae</taxon>
        <taxon>Rehmannia</taxon>
    </lineage>
</organism>
<gene>
    <name evidence="12" type="ORF">DH2020_025919</name>
</gene>
<accession>A0ABR0W1W7</accession>
<dbReference type="PROSITE" id="PS00211">
    <property type="entry name" value="ABC_TRANSPORTER_1"/>
    <property type="match status" value="1"/>
</dbReference>
<dbReference type="InterPro" id="IPR017871">
    <property type="entry name" value="ABC_transporter-like_CS"/>
</dbReference>
<reference evidence="12 13" key="1">
    <citation type="journal article" date="2021" name="Comput. Struct. Biotechnol. J.">
        <title>De novo genome assembly of the potent medicinal plant Rehmannia glutinosa using nanopore technology.</title>
        <authorList>
            <person name="Ma L."/>
            <person name="Dong C."/>
            <person name="Song C."/>
            <person name="Wang X."/>
            <person name="Zheng X."/>
            <person name="Niu Y."/>
            <person name="Chen S."/>
            <person name="Feng W."/>
        </authorList>
    </citation>
    <scope>NUCLEOTIDE SEQUENCE [LARGE SCALE GENOMIC DNA]</scope>
    <source>
        <strain evidence="12">DH-2019</strain>
    </source>
</reference>
<evidence type="ECO:0000313" key="12">
    <source>
        <dbReference type="EMBL" id="KAK6140324.1"/>
    </source>
</evidence>
<dbReference type="Pfam" id="PF00076">
    <property type="entry name" value="RRM_1"/>
    <property type="match status" value="1"/>
</dbReference>
<feature type="domain" description="RRM" evidence="10">
    <location>
        <begin position="621"/>
        <end position="713"/>
    </location>
</feature>